<dbReference type="Proteomes" id="UP001177023">
    <property type="component" value="Unassembled WGS sequence"/>
</dbReference>
<name>A0AA36CLU0_9BILA</name>
<organism evidence="1 2">
    <name type="scientific">Mesorhabditis spiculigera</name>
    <dbReference type="NCBI Taxonomy" id="96644"/>
    <lineage>
        <taxon>Eukaryota</taxon>
        <taxon>Metazoa</taxon>
        <taxon>Ecdysozoa</taxon>
        <taxon>Nematoda</taxon>
        <taxon>Chromadorea</taxon>
        <taxon>Rhabditida</taxon>
        <taxon>Rhabditina</taxon>
        <taxon>Rhabditomorpha</taxon>
        <taxon>Rhabditoidea</taxon>
        <taxon>Rhabditidae</taxon>
        <taxon>Mesorhabditinae</taxon>
        <taxon>Mesorhabditis</taxon>
    </lineage>
</organism>
<reference evidence="1" key="1">
    <citation type="submission" date="2023-06" db="EMBL/GenBank/DDBJ databases">
        <authorList>
            <person name="Delattre M."/>
        </authorList>
    </citation>
    <scope>NUCLEOTIDE SEQUENCE</scope>
    <source>
        <strain evidence="1">AF72</strain>
    </source>
</reference>
<feature type="non-terminal residue" evidence="1">
    <location>
        <position position="1"/>
    </location>
</feature>
<evidence type="ECO:0000313" key="1">
    <source>
        <dbReference type="EMBL" id="CAJ0570692.1"/>
    </source>
</evidence>
<proteinExistence type="predicted"/>
<accession>A0AA36CLU0</accession>
<evidence type="ECO:0000313" key="2">
    <source>
        <dbReference type="Proteomes" id="UP001177023"/>
    </source>
</evidence>
<dbReference type="EMBL" id="CATQJA010002446">
    <property type="protein sequence ID" value="CAJ0570692.1"/>
    <property type="molecule type" value="Genomic_DNA"/>
</dbReference>
<sequence>MERDSVAALHINDFFEKYIASEFESEIDTKFFRFQHHQSKDMLFMFREHGRYRPNETFDRPGYWAMDHVTMSLLCLPTHRPPHSIR</sequence>
<keyword evidence="2" id="KW-1185">Reference proteome</keyword>
<dbReference type="AlphaFoldDB" id="A0AA36CLU0"/>
<gene>
    <name evidence="1" type="ORF">MSPICULIGERA_LOCUS9129</name>
</gene>
<protein>
    <submittedName>
        <fullName evidence="1">Uncharacterized protein</fullName>
    </submittedName>
</protein>
<comment type="caution">
    <text evidence="1">The sequence shown here is derived from an EMBL/GenBank/DDBJ whole genome shotgun (WGS) entry which is preliminary data.</text>
</comment>